<evidence type="ECO:0000313" key="1">
    <source>
        <dbReference type="EMBL" id="KKL67518.1"/>
    </source>
</evidence>
<sequence length="133" mass="15674">MSKTIKQQTGWKRPHKKAVCQDYHALMAVHEYDFDLDNPEFLNYFIERTGICIGSEEKPELARWLLISPKAEGWLRTSKDYRYIKSGEVVPLGKEREGAIITNKILKGRIQDCWELFAEKWEMGVRDDQRRQA</sequence>
<dbReference type="AlphaFoldDB" id="A0A0F9E0G9"/>
<reference evidence="1" key="1">
    <citation type="journal article" date="2015" name="Nature">
        <title>Complex archaea that bridge the gap between prokaryotes and eukaryotes.</title>
        <authorList>
            <person name="Spang A."/>
            <person name="Saw J.H."/>
            <person name="Jorgensen S.L."/>
            <person name="Zaremba-Niedzwiedzka K."/>
            <person name="Martijn J."/>
            <person name="Lind A.E."/>
            <person name="van Eijk R."/>
            <person name="Schleper C."/>
            <person name="Guy L."/>
            <person name="Ettema T.J."/>
        </authorList>
    </citation>
    <scope>NUCLEOTIDE SEQUENCE</scope>
</reference>
<comment type="caution">
    <text evidence="1">The sequence shown here is derived from an EMBL/GenBank/DDBJ whole genome shotgun (WGS) entry which is preliminary data.</text>
</comment>
<dbReference type="EMBL" id="LAZR01026831">
    <property type="protein sequence ID" value="KKL67518.1"/>
    <property type="molecule type" value="Genomic_DNA"/>
</dbReference>
<gene>
    <name evidence="1" type="ORF">LCGC14_2134190</name>
</gene>
<accession>A0A0F9E0G9</accession>
<organism evidence="1">
    <name type="scientific">marine sediment metagenome</name>
    <dbReference type="NCBI Taxonomy" id="412755"/>
    <lineage>
        <taxon>unclassified sequences</taxon>
        <taxon>metagenomes</taxon>
        <taxon>ecological metagenomes</taxon>
    </lineage>
</organism>
<proteinExistence type="predicted"/>
<protein>
    <submittedName>
        <fullName evidence="1">Uncharacterized protein</fullName>
    </submittedName>
</protein>
<name>A0A0F9E0G9_9ZZZZ</name>